<evidence type="ECO:0000313" key="2">
    <source>
        <dbReference type="EMBL" id="MDP9796656.1"/>
    </source>
</evidence>
<evidence type="ECO:0000256" key="1">
    <source>
        <dbReference type="SAM" id="Phobius"/>
    </source>
</evidence>
<evidence type="ECO:0000313" key="3">
    <source>
        <dbReference type="Proteomes" id="UP001240984"/>
    </source>
</evidence>
<dbReference type="EMBL" id="JAUSRA010000001">
    <property type="protein sequence ID" value="MDP9796656.1"/>
    <property type="molecule type" value="Genomic_DNA"/>
</dbReference>
<accession>A0ABT9N073</accession>
<feature type="transmembrane region" description="Helical" evidence="1">
    <location>
        <begin position="94"/>
        <end position="116"/>
    </location>
</feature>
<feature type="transmembrane region" description="Helical" evidence="1">
    <location>
        <begin position="122"/>
        <end position="144"/>
    </location>
</feature>
<proteinExistence type="predicted"/>
<comment type="caution">
    <text evidence="2">The sequence shown here is derived from an EMBL/GenBank/DDBJ whole genome shotgun (WGS) entry which is preliminary data.</text>
</comment>
<sequence length="157" mass="17444">MSTLTRIRAWLILFVAALVISGITAFPLETELRLLAAVVPDETGWIARVRDGLIETNDRHPFILYTADWLAFAHLVIAVAFAGPLRDPVRNVWVVEFAMIACAGIIPLAAICGPIRDIPWGWTLIDISFGVVGIIPLFIVRRLIRGLERERQHAGQP</sequence>
<protein>
    <submittedName>
        <fullName evidence="2">Uncharacterized protein</fullName>
    </submittedName>
</protein>
<keyword evidence="3" id="KW-1185">Reference proteome</keyword>
<keyword evidence="1" id="KW-1133">Transmembrane helix</keyword>
<reference evidence="2 3" key="1">
    <citation type="submission" date="2023-07" db="EMBL/GenBank/DDBJ databases">
        <title>Sequencing the genomes of 1000 actinobacteria strains.</title>
        <authorList>
            <person name="Klenk H.-P."/>
        </authorList>
    </citation>
    <scope>NUCLEOTIDE SEQUENCE [LARGE SCALE GENOMIC DNA]</scope>
    <source>
        <strain evidence="2 3">DSM 44710</strain>
    </source>
</reference>
<gene>
    <name evidence="2" type="ORF">J2S43_005168</name>
</gene>
<name>A0ABT9N073_9ACTN</name>
<dbReference type="RefSeq" id="WP_306833397.1">
    <property type="nucleotide sequence ID" value="NZ_JAUSRA010000001.1"/>
</dbReference>
<keyword evidence="1" id="KW-0812">Transmembrane</keyword>
<keyword evidence="1" id="KW-0472">Membrane</keyword>
<dbReference type="Proteomes" id="UP001240984">
    <property type="component" value="Unassembled WGS sequence"/>
</dbReference>
<organism evidence="2 3">
    <name type="scientific">Catenuloplanes nepalensis</name>
    <dbReference type="NCBI Taxonomy" id="587533"/>
    <lineage>
        <taxon>Bacteria</taxon>
        <taxon>Bacillati</taxon>
        <taxon>Actinomycetota</taxon>
        <taxon>Actinomycetes</taxon>
        <taxon>Micromonosporales</taxon>
        <taxon>Micromonosporaceae</taxon>
        <taxon>Catenuloplanes</taxon>
    </lineage>
</organism>
<feature type="transmembrane region" description="Helical" evidence="1">
    <location>
        <begin position="62"/>
        <end position="82"/>
    </location>
</feature>